<protein>
    <recommendedName>
        <fullName evidence="1">tRNA-uridine aminocarboxypropyltransferase</fullName>
        <ecNumber evidence="1">2.5.1.25</ecNumber>
    </recommendedName>
</protein>
<evidence type="ECO:0000256" key="3">
    <source>
        <dbReference type="ARBA" id="ARBA00022691"/>
    </source>
</evidence>
<dbReference type="PANTHER" id="PTHR21392">
    <property type="entry name" value="TRNA-URIDINE AMINOCARBOXYPROPYLTRANSFERASE 2"/>
    <property type="match status" value="1"/>
</dbReference>
<dbReference type="InterPro" id="IPR039262">
    <property type="entry name" value="DTWD2/TAPT"/>
</dbReference>
<dbReference type="Pfam" id="PF03942">
    <property type="entry name" value="DTW"/>
    <property type="match status" value="1"/>
</dbReference>
<feature type="domain" description="DTW" evidence="5">
    <location>
        <begin position="48"/>
        <end position="241"/>
    </location>
</feature>
<proteinExistence type="predicted"/>
<name>A0A1H2EN12_9GAMM</name>
<organism evidence="6 7">
    <name type="scientific">Halopseudomonas salegens</name>
    <dbReference type="NCBI Taxonomy" id="1434072"/>
    <lineage>
        <taxon>Bacteria</taxon>
        <taxon>Pseudomonadati</taxon>
        <taxon>Pseudomonadota</taxon>
        <taxon>Gammaproteobacteria</taxon>
        <taxon>Pseudomonadales</taxon>
        <taxon>Pseudomonadaceae</taxon>
        <taxon>Halopseudomonas</taxon>
    </lineage>
</organism>
<sequence length="261" mass="28914">MPSVTLPAAISEQDARVSLPDHSSHAVARLRQQALAAATRPFMARGIKMQRCGGCLLPPGHCICALRPQLSAGVSFCLLMHRLEPLKPTNTGRLIAECLADTQAFVWSRTEPDPALLALLQDPQWQPLLVFPREYAAPQQAVCQQISPINGKRPLLVIIDATWNQARKMVRMSPWLRALPLLDLQPDQGSRYQLRRSCQAEHLCTAEVGVACLELAGDADAARGLDDYFDTFNTGYHLARLNRTPADSPARRRLVQRRVEG</sequence>
<dbReference type="STRING" id="1434072.SAMN05216210_0875"/>
<evidence type="ECO:0000256" key="1">
    <source>
        <dbReference type="ARBA" id="ARBA00012386"/>
    </source>
</evidence>
<dbReference type="Proteomes" id="UP000243924">
    <property type="component" value="Chromosome I"/>
</dbReference>
<keyword evidence="7" id="KW-1185">Reference proteome</keyword>
<gene>
    <name evidence="6" type="ORF">SAMN05216210_0875</name>
</gene>
<keyword evidence="2" id="KW-0808">Transferase</keyword>
<evidence type="ECO:0000256" key="2">
    <source>
        <dbReference type="ARBA" id="ARBA00022679"/>
    </source>
</evidence>
<dbReference type="OrthoDB" id="370626at2"/>
<evidence type="ECO:0000313" key="7">
    <source>
        <dbReference type="Proteomes" id="UP000243924"/>
    </source>
</evidence>
<dbReference type="AlphaFoldDB" id="A0A1H2EN12"/>
<evidence type="ECO:0000313" key="6">
    <source>
        <dbReference type="EMBL" id="SDT96399.1"/>
    </source>
</evidence>
<dbReference type="GO" id="GO:0008033">
    <property type="term" value="P:tRNA processing"/>
    <property type="evidence" value="ECO:0007669"/>
    <property type="project" value="UniProtKB-KW"/>
</dbReference>
<dbReference type="GO" id="GO:0016432">
    <property type="term" value="F:tRNA-uridine aminocarboxypropyltransferase activity"/>
    <property type="evidence" value="ECO:0007669"/>
    <property type="project" value="UniProtKB-EC"/>
</dbReference>
<dbReference type="InterPro" id="IPR005636">
    <property type="entry name" value="DTW"/>
</dbReference>
<dbReference type="EMBL" id="LT629787">
    <property type="protein sequence ID" value="SDT96399.1"/>
    <property type="molecule type" value="Genomic_DNA"/>
</dbReference>
<keyword evidence="4" id="KW-0819">tRNA processing</keyword>
<dbReference type="EC" id="2.5.1.25" evidence="1"/>
<dbReference type="PANTHER" id="PTHR21392:SF1">
    <property type="entry name" value="TRNA-URIDINE AMINOCARBOXYPROPYLTRANSFERASE"/>
    <property type="match status" value="1"/>
</dbReference>
<accession>A0A1H2EN12</accession>
<evidence type="ECO:0000259" key="5">
    <source>
        <dbReference type="SMART" id="SM01144"/>
    </source>
</evidence>
<dbReference type="SMART" id="SM01144">
    <property type="entry name" value="DTW"/>
    <property type="match status" value="1"/>
</dbReference>
<keyword evidence="3" id="KW-0949">S-adenosyl-L-methionine</keyword>
<reference evidence="7" key="1">
    <citation type="submission" date="2016-10" db="EMBL/GenBank/DDBJ databases">
        <authorList>
            <person name="Varghese N."/>
            <person name="Submissions S."/>
        </authorList>
    </citation>
    <scope>NUCLEOTIDE SEQUENCE [LARGE SCALE GENOMIC DNA]</scope>
    <source>
        <strain evidence="7">CECT 8338</strain>
    </source>
</reference>
<evidence type="ECO:0000256" key="4">
    <source>
        <dbReference type="ARBA" id="ARBA00022694"/>
    </source>
</evidence>